<sequence length="414" mass="48093">MATRSSGAERGKLKQLDNRTARALFMDRHALAEQPAGPAKGPDLLHLIHRLGFVQLDSINTVARAHDMILFSRRPSYRPNDLKRLYERDRGLFEHWTHDAAVIPMAFYPHWHLRFQRDAEMLRARWRNWRRDGFEQQFETVLRHIRDHGPVCSADVGQDEKKGSGGWWDWHPSKTALEYLWRSGALTVVGRRGFQKQYDLTERVIDTHLCPGVMECDHQATVDWLCHAALDRLGFATSGELAAFWDTVTAAEAKEWCKQALTRGDLQEIEVECADGRMRRVFAPPGLVDQAAYPAPAPGRIRVLSPFDPMLRDRNRAQRLFGFHYRIEVFVPEARRTYGYYVFPLLEKDRLIGRIDMKAHRDEGILRVRALWPERGVKWSHARTRRLEAELDRVRRFAGLEQVAFATDWLRAPV</sequence>
<dbReference type="PANTHER" id="PTHR30528">
    <property type="entry name" value="CYTOPLASMIC PROTEIN"/>
    <property type="match status" value="1"/>
</dbReference>
<reference evidence="2" key="1">
    <citation type="submission" date="2017-05" db="EMBL/GenBank/DDBJ databases">
        <authorList>
            <person name="Rodrigo-Torres L."/>
            <person name="Arahal R. D."/>
            <person name="Lucena T."/>
        </authorList>
    </citation>
    <scope>NUCLEOTIDE SEQUENCE [LARGE SCALE GENOMIC DNA]</scope>
    <source>
        <strain evidence="2">CECT 8715</strain>
    </source>
</reference>
<gene>
    <name evidence="1" type="ORF">RUA8715_02447</name>
</gene>
<dbReference type="OrthoDB" id="9787207at2"/>
<evidence type="ECO:0000313" key="1">
    <source>
        <dbReference type="EMBL" id="SMX44423.1"/>
    </source>
</evidence>
<organism evidence="1 2">
    <name type="scientific">Ruegeria arenilitoris</name>
    <dbReference type="NCBI Taxonomy" id="1173585"/>
    <lineage>
        <taxon>Bacteria</taxon>
        <taxon>Pseudomonadati</taxon>
        <taxon>Pseudomonadota</taxon>
        <taxon>Alphaproteobacteria</taxon>
        <taxon>Rhodobacterales</taxon>
        <taxon>Roseobacteraceae</taxon>
        <taxon>Ruegeria</taxon>
    </lineage>
</organism>
<dbReference type="AlphaFoldDB" id="A0A238KNL5"/>
<protein>
    <recommendedName>
        <fullName evidence="3">Winged helix-turn-helix domain-containing protein</fullName>
    </recommendedName>
</protein>
<dbReference type="EMBL" id="FXYG01000003">
    <property type="protein sequence ID" value="SMX44423.1"/>
    <property type="molecule type" value="Genomic_DNA"/>
</dbReference>
<evidence type="ECO:0008006" key="3">
    <source>
        <dbReference type="Google" id="ProtNLM"/>
    </source>
</evidence>
<dbReference type="PANTHER" id="PTHR30528:SF0">
    <property type="entry name" value="CYTOPLASMIC PROTEIN"/>
    <property type="match status" value="1"/>
</dbReference>
<accession>A0A238KNL5</accession>
<keyword evidence="2" id="KW-1185">Reference proteome</keyword>
<name>A0A238KNL5_9RHOB</name>
<proteinExistence type="predicted"/>
<dbReference type="Pfam" id="PF06224">
    <property type="entry name" value="AlkZ-like"/>
    <property type="match status" value="1"/>
</dbReference>
<dbReference type="RefSeq" id="WP_093963965.1">
    <property type="nucleotide sequence ID" value="NZ_FXYG01000003.1"/>
</dbReference>
<dbReference type="Proteomes" id="UP000202485">
    <property type="component" value="Unassembled WGS sequence"/>
</dbReference>
<dbReference type="InterPro" id="IPR009351">
    <property type="entry name" value="AlkZ-like"/>
</dbReference>
<evidence type="ECO:0000313" key="2">
    <source>
        <dbReference type="Proteomes" id="UP000202485"/>
    </source>
</evidence>